<sequence length="45" mass="5466">MEVFRMNTYKILKRFIEFVYAWIHIALYKNGGYSFIMPVNKVGEF</sequence>
<gene>
    <name evidence="1" type="ORF">ABIA69_001694</name>
</gene>
<organism evidence="1 2">
    <name type="scientific">Lysinibacillus parviboronicapiens</name>
    <dbReference type="NCBI Taxonomy" id="436516"/>
    <lineage>
        <taxon>Bacteria</taxon>
        <taxon>Bacillati</taxon>
        <taxon>Bacillota</taxon>
        <taxon>Bacilli</taxon>
        <taxon>Bacillales</taxon>
        <taxon>Bacillaceae</taxon>
        <taxon>Lysinibacillus</taxon>
    </lineage>
</organism>
<accession>A0ABV2PHW9</accession>
<comment type="caution">
    <text evidence="1">The sequence shown here is derived from an EMBL/GenBank/DDBJ whole genome shotgun (WGS) entry which is preliminary data.</text>
</comment>
<evidence type="ECO:0000313" key="1">
    <source>
        <dbReference type="EMBL" id="MET4560550.1"/>
    </source>
</evidence>
<name>A0ABV2PHW9_9BACI</name>
<keyword evidence="2" id="KW-1185">Reference proteome</keyword>
<dbReference type="EMBL" id="JBEPSB010000005">
    <property type="protein sequence ID" value="MET4560550.1"/>
    <property type="molecule type" value="Genomic_DNA"/>
</dbReference>
<protein>
    <submittedName>
        <fullName evidence="1">Uncharacterized protein</fullName>
    </submittedName>
</protein>
<evidence type="ECO:0000313" key="2">
    <source>
        <dbReference type="Proteomes" id="UP001549363"/>
    </source>
</evidence>
<dbReference type="RefSeq" id="WP_354471504.1">
    <property type="nucleotide sequence ID" value="NZ_JBEPSB010000005.1"/>
</dbReference>
<reference evidence="1 2" key="1">
    <citation type="submission" date="2024-06" db="EMBL/GenBank/DDBJ databases">
        <title>Sorghum-associated microbial communities from plants grown in Nebraska, USA.</title>
        <authorList>
            <person name="Schachtman D."/>
        </authorList>
    </citation>
    <scope>NUCLEOTIDE SEQUENCE [LARGE SCALE GENOMIC DNA]</scope>
    <source>
        <strain evidence="1 2">736</strain>
    </source>
</reference>
<proteinExistence type="predicted"/>
<dbReference type="Proteomes" id="UP001549363">
    <property type="component" value="Unassembled WGS sequence"/>
</dbReference>